<sequence length="581" mass="65539">MKFKSTLILACGLAALAGYYFFMELPAETKRFEAMEQASKVLPFDPAKIQGIRLKHKDQTLEVSRQKDDWTMDAPVKTLADSDAIRGFLSRLDAIKYSRIVEEAADDLSAFGLDAPSLTIELERSDADALVLRVGDDAPMNNGLYLSTGTPQVYLARVGREELAKTAFDLRDKTPLRFEVDSITAVTLEREGEVVNLVKQGEDWLLKQEATLKADPGEVQNYLNHVRFLKIKSFVEEAPSDLQAYGLKTPYLRLALRAGKDGTPLYFDLGKEDGASGRHARTSDADRVFRISQADAGRMTRHAASFLDKTLFRGKIETTSRIEIQSGDDAILLSRDAENKSPWRIESPIQSGADPTTLNSLLADLREARVHEFLQTLENDPALYGLNAPEKRLKVQIENKEWSLALGRADGQGAFYAQREGEDAVFTLSKDWVEKLFRSLYSLRDKKIVHFETDKVSRIQIEYPDSAFEMERSGDEWNLKQPEVLSNIKAFLGNEVLWTLKTMEFESVSETKAEDALFEKPAARIALWGANGEMVETLLLAKSDLPERMLAKVESEPGLRFELKKMYFDELPRDGKKFRNQ</sequence>
<protein>
    <submittedName>
        <fullName evidence="2">DUF4340 domain-containing protein</fullName>
    </submittedName>
</protein>
<evidence type="ECO:0000259" key="1">
    <source>
        <dbReference type="Pfam" id="PF14238"/>
    </source>
</evidence>
<organism evidence="2 3">
    <name type="scientific">Candidatus Nitrohelix vancouverensis</name>
    <dbReference type="NCBI Taxonomy" id="2705534"/>
    <lineage>
        <taxon>Bacteria</taxon>
        <taxon>Pseudomonadati</taxon>
        <taxon>Nitrospinota/Tectimicrobiota group</taxon>
        <taxon>Nitrospinota</taxon>
        <taxon>Nitrospinia</taxon>
        <taxon>Nitrospinales</taxon>
        <taxon>Nitrospinaceae</taxon>
        <taxon>Candidatus Nitrohelix</taxon>
    </lineage>
</organism>
<dbReference type="EMBL" id="CP048620">
    <property type="protein sequence ID" value="QPJ65103.1"/>
    <property type="molecule type" value="Genomic_DNA"/>
</dbReference>
<accession>A0A7T0G397</accession>
<name>A0A7T0G397_9BACT</name>
<evidence type="ECO:0000313" key="2">
    <source>
        <dbReference type="EMBL" id="QPJ65103.1"/>
    </source>
</evidence>
<reference evidence="3" key="1">
    <citation type="submission" date="2020-02" db="EMBL/GenBank/DDBJ databases">
        <title>Genomic and physiological characterization of two novel Nitrospinaceae genera.</title>
        <authorList>
            <person name="Mueller A.J."/>
            <person name="Jung M.-Y."/>
            <person name="Strachan C.R."/>
            <person name="Herbold C.W."/>
            <person name="Kirkegaard R.H."/>
            <person name="Daims H."/>
        </authorList>
    </citation>
    <scope>NUCLEOTIDE SEQUENCE [LARGE SCALE GENOMIC DNA]</scope>
</reference>
<dbReference type="Pfam" id="PF14238">
    <property type="entry name" value="DUF4340"/>
    <property type="match status" value="1"/>
</dbReference>
<dbReference type="AlphaFoldDB" id="A0A7T0G397"/>
<dbReference type="Proteomes" id="UP000594464">
    <property type="component" value="Chromosome"/>
</dbReference>
<dbReference type="InterPro" id="IPR025641">
    <property type="entry name" value="DUF4340"/>
</dbReference>
<feature type="domain" description="DUF4340" evidence="1">
    <location>
        <begin position="204"/>
        <end position="389"/>
    </location>
</feature>
<gene>
    <name evidence="2" type="ORF">G3M78_06755</name>
</gene>
<evidence type="ECO:0000313" key="3">
    <source>
        <dbReference type="Proteomes" id="UP000594464"/>
    </source>
</evidence>
<dbReference type="KEGG" id="nva:G3M78_06755"/>
<proteinExistence type="predicted"/>